<evidence type="ECO:0000313" key="11">
    <source>
        <dbReference type="Proteomes" id="UP000694930"/>
    </source>
</evidence>
<evidence type="ECO:0000313" key="12">
    <source>
        <dbReference type="RefSeq" id="XP_027769337.1"/>
    </source>
</evidence>
<dbReference type="InterPro" id="IPR001841">
    <property type="entry name" value="Znf_RING"/>
</dbReference>
<evidence type="ECO:0000256" key="5">
    <source>
        <dbReference type="ARBA" id="ARBA00022771"/>
    </source>
</evidence>
<evidence type="ECO:0000256" key="6">
    <source>
        <dbReference type="ARBA" id="ARBA00022786"/>
    </source>
</evidence>
<keyword evidence="4" id="KW-0479">Metal-binding</keyword>
<dbReference type="PROSITE" id="PS50089">
    <property type="entry name" value="ZF_RING_2"/>
    <property type="match status" value="1"/>
</dbReference>
<evidence type="ECO:0000259" key="10">
    <source>
        <dbReference type="PROSITE" id="PS50089"/>
    </source>
</evidence>
<keyword evidence="7" id="KW-0862">Zinc</keyword>
<evidence type="ECO:0000256" key="4">
    <source>
        <dbReference type="ARBA" id="ARBA00022723"/>
    </source>
</evidence>
<keyword evidence="11" id="KW-1185">Reference proteome</keyword>
<dbReference type="Gene3D" id="3.30.40.10">
    <property type="entry name" value="Zinc/RING finger domain, C3HC4 (zinc finger)"/>
    <property type="match status" value="1"/>
</dbReference>
<dbReference type="GeneID" id="114075203"/>
<sequence length="168" mass="19577">MSFSSRDYLFLQEISSNIMPHDQPNRPTNNVAPYRMRMQIFDTTVIELRAQPIVNEVVDDEENYSEFLDDNDDDDEDDEEDEDVDVSKYSKTRTYHVPTMDLISGDHDIVDEACAICLIEYNEKDTIGTLQCGHEFHVECIKKWLMRKKTCPYCRAQLLPSHEKISSS</sequence>
<dbReference type="RefSeq" id="XP_027769337.1">
    <property type="nucleotide sequence ID" value="XM_027913536.1"/>
</dbReference>
<accession>A0ABM1V0R9</accession>
<evidence type="ECO:0000256" key="3">
    <source>
        <dbReference type="ARBA" id="ARBA00022679"/>
    </source>
</evidence>
<evidence type="ECO:0000256" key="7">
    <source>
        <dbReference type="ARBA" id="ARBA00022833"/>
    </source>
</evidence>
<feature type="region of interest" description="Disordered" evidence="9">
    <location>
        <begin position="63"/>
        <end position="84"/>
    </location>
</feature>
<evidence type="ECO:0000256" key="1">
    <source>
        <dbReference type="ARBA" id="ARBA00000900"/>
    </source>
</evidence>
<dbReference type="InterPro" id="IPR013083">
    <property type="entry name" value="Znf_RING/FYVE/PHD"/>
</dbReference>
<gene>
    <name evidence="12" type="primary">LOC114075203</name>
</gene>
<keyword evidence="5 8" id="KW-0863">Zinc-finger</keyword>
<evidence type="ECO:0000256" key="9">
    <source>
        <dbReference type="SAM" id="MobiDB-lite"/>
    </source>
</evidence>
<comment type="catalytic activity">
    <reaction evidence="1">
        <text>S-ubiquitinyl-[E2 ubiquitin-conjugating enzyme]-L-cysteine + [acceptor protein]-L-lysine = [E2 ubiquitin-conjugating enzyme]-L-cysteine + N(6)-ubiquitinyl-[acceptor protein]-L-lysine.</text>
        <dbReference type="EC" id="2.3.2.27"/>
    </reaction>
</comment>
<name>A0ABM1V0R9_SOLPN</name>
<reference evidence="12" key="2">
    <citation type="submission" date="2025-08" db="UniProtKB">
        <authorList>
            <consortium name="RefSeq"/>
        </authorList>
    </citation>
    <scope>IDENTIFICATION</scope>
</reference>
<dbReference type="PANTHER" id="PTHR22937:SF156">
    <property type="entry name" value="RING-TYPE E3 UBIQUITIN TRANSFERASE"/>
    <property type="match status" value="1"/>
</dbReference>
<keyword evidence="3" id="KW-0808">Transferase</keyword>
<dbReference type="Proteomes" id="UP000694930">
    <property type="component" value="Chromosome 12"/>
</dbReference>
<feature type="domain" description="RING-type" evidence="10">
    <location>
        <begin position="114"/>
        <end position="155"/>
    </location>
</feature>
<proteinExistence type="predicted"/>
<dbReference type="Pfam" id="PF13639">
    <property type="entry name" value="zf-RING_2"/>
    <property type="match status" value="1"/>
</dbReference>
<dbReference type="SMART" id="SM00184">
    <property type="entry name" value="RING"/>
    <property type="match status" value="1"/>
</dbReference>
<keyword evidence="6" id="KW-0833">Ubl conjugation pathway</keyword>
<dbReference type="InterPro" id="IPR045191">
    <property type="entry name" value="MBR1/2-like"/>
</dbReference>
<evidence type="ECO:0000256" key="2">
    <source>
        <dbReference type="ARBA" id="ARBA00012483"/>
    </source>
</evidence>
<reference evidence="11" key="1">
    <citation type="journal article" date="2014" name="Nat. Genet.">
        <title>The genome of the stress-tolerant wild tomato species Solanum pennellii.</title>
        <authorList>
            <person name="Bolger A."/>
            <person name="Scossa F."/>
            <person name="Bolger M.E."/>
            <person name="Lanz C."/>
            <person name="Maumus F."/>
            <person name="Tohge T."/>
            <person name="Quesneville H."/>
            <person name="Alseekh S."/>
            <person name="Sorensen I."/>
            <person name="Lichtenstein G."/>
            <person name="Fich E.A."/>
            <person name="Conte M."/>
            <person name="Keller H."/>
            <person name="Schneeberger K."/>
            <person name="Schwacke R."/>
            <person name="Ofner I."/>
            <person name="Vrebalov J."/>
            <person name="Xu Y."/>
            <person name="Osorio S."/>
            <person name="Aflitos S.A."/>
            <person name="Schijlen E."/>
            <person name="Jimenez-Gomez J.M."/>
            <person name="Ryngajllo M."/>
            <person name="Kimura S."/>
            <person name="Kumar R."/>
            <person name="Koenig D."/>
            <person name="Headland L.R."/>
            <person name="Maloof J.N."/>
            <person name="Sinha N."/>
            <person name="van Ham R.C."/>
            <person name="Lankhorst R.K."/>
            <person name="Mao L."/>
            <person name="Vogel A."/>
            <person name="Arsova B."/>
            <person name="Panstruga R."/>
            <person name="Fei Z."/>
            <person name="Rose J.K."/>
            <person name="Zamir D."/>
            <person name="Carrari F."/>
            <person name="Giovannoni J.J."/>
            <person name="Weigel D."/>
            <person name="Usadel B."/>
            <person name="Fernie A.R."/>
        </authorList>
    </citation>
    <scope>NUCLEOTIDE SEQUENCE [LARGE SCALE GENOMIC DNA]</scope>
    <source>
        <strain evidence="11">cv. LA0716</strain>
    </source>
</reference>
<dbReference type="SUPFAM" id="SSF57850">
    <property type="entry name" value="RING/U-box"/>
    <property type="match status" value="1"/>
</dbReference>
<evidence type="ECO:0000256" key="8">
    <source>
        <dbReference type="PROSITE-ProRule" id="PRU00175"/>
    </source>
</evidence>
<organism evidence="11 12">
    <name type="scientific">Solanum pennellii</name>
    <name type="common">Tomato</name>
    <name type="synonym">Lycopersicon pennellii</name>
    <dbReference type="NCBI Taxonomy" id="28526"/>
    <lineage>
        <taxon>Eukaryota</taxon>
        <taxon>Viridiplantae</taxon>
        <taxon>Streptophyta</taxon>
        <taxon>Embryophyta</taxon>
        <taxon>Tracheophyta</taxon>
        <taxon>Spermatophyta</taxon>
        <taxon>Magnoliopsida</taxon>
        <taxon>eudicotyledons</taxon>
        <taxon>Gunneridae</taxon>
        <taxon>Pentapetalae</taxon>
        <taxon>asterids</taxon>
        <taxon>lamiids</taxon>
        <taxon>Solanales</taxon>
        <taxon>Solanaceae</taxon>
        <taxon>Solanoideae</taxon>
        <taxon>Solaneae</taxon>
        <taxon>Solanum</taxon>
        <taxon>Solanum subgen. Lycopersicon</taxon>
    </lineage>
</organism>
<protein>
    <recommendedName>
        <fullName evidence="2">RING-type E3 ubiquitin transferase</fullName>
        <ecNumber evidence="2">2.3.2.27</ecNumber>
    </recommendedName>
</protein>
<dbReference type="EC" id="2.3.2.27" evidence="2"/>
<dbReference type="PANTHER" id="PTHR22937">
    <property type="entry name" value="E3 UBIQUITIN-PROTEIN LIGASE RNF165"/>
    <property type="match status" value="1"/>
</dbReference>